<dbReference type="Proteomes" id="UP000092484">
    <property type="component" value="Unassembled WGS sequence"/>
</dbReference>
<evidence type="ECO:0000259" key="3">
    <source>
        <dbReference type="Pfam" id="PF25876"/>
    </source>
</evidence>
<evidence type="ECO:0000313" key="4">
    <source>
        <dbReference type="EMBL" id="OBV10391.1"/>
    </source>
</evidence>
<keyword evidence="5" id="KW-1185">Reference proteome</keyword>
<dbReference type="SUPFAM" id="SSF111369">
    <property type="entry name" value="HlyD-like secretion proteins"/>
    <property type="match status" value="1"/>
</dbReference>
<feature type="transmembrane region" description="Helical" evidence="2">
    <location>
        <begin position="26"/>
        <end position="46"/>
    </location>
</feature>
<dbReference type="PATRIC" id="fig|1300349.4.peg.2343"/>
<gene>
    <name evidence="4" type="ORF">I603_2353</name>
</gene>
<dbReference type="PANTHER" id="PTHR30386:SF27">
    <property type="entry name" value="MEMBRANE FUSION PROTEIN (MFP) FAMILY PROTEIN"/>
    <property type="match status" value="1"/>
</dbReference>
<dbReference type="Gene3D" id="2.40.50.100">
    <property type="match status" value="1"/>
</dbReference>
<sequence>MSALQRLPHRFTALESVKIPRVMRTVFYMLLVAFLSALVFLIYAPWVQTATGRGQVNTLNPNERKQDINALVPGRIEEWYVRDGSAIKAGDPIVRIADIDPQLIERLQAERQQVQLQLQAAQSALATARLDERRARELFEAGLAARRDFEQAQIRIAEMEGRVAAAQANLNRADVNLSRQSVQIVRAPRDGFIQSLNAGDAATYINAGDVLATFVPDGAERVVEIFIDGRDVALVKRGDKARVMFEGWPAVQFSGWPSVAVGTFGGIVVAVDQSAQPNGRFRVLIAEDKADAHPWPEERFVRFGAKAQAWVLLETVPVGYEIWRQLNNFPPELPPGETAAAGE</sequence>
<proteinExistence type="predicted"/>
<dbReference type="AlphaFoldDB" id="A0A1A7BF69"/>
<dbReference type="STRING" id="1300349.I603_2353"/>
<evidence type="ECO:0000313" key="5">
    <source>
        <dbReference type="Proteomes" id="UP000092484"/>
    </source>
</evidence>
<dbReference type="EMBL" id="LZYB01000006">
    <property type="protein sequence ID" value="OBV10391.1"/>
    <property type="molecule type" value="Genomic_DNA"/>
</dbReference>
<keyword evidence="2" id="KW-1133">Transmembrane helix</keyword>
<evidence type="ECO:0000256" key="1">
    <source>
        <dbReference type="SAM" id="Coils"/>
    </source>
</evidence>
<feature type="coiled-coil region" evidence="1">
    <location>
        <begin position="104"/>
        <end position="176"/>
    </location>
</feature>
<organism evidence="4 5">
    <name type="scientific">Erythrobacter dokdonensis DSW-74</name>
    <dbReference type="NCBI Taxonomy" id="1300349"/>
    <lineage>
        <taxon>Bacteria</taxon>
        <taxon>Pseudomonadati</taxon>
        <taxon>Pseudomonadota</taxon>
        <taxon>Alphaproteobacteria</taxon>
        <taxon>Sphingomonadales</taxon>
        <taxon>Erythrobacteraceae</taxon>
        <taxon>Erythrobacter/Porphyrobacter group</taxon>
        <taxon>Erythrobacter</taxon>
    </lineage>
</organism>
<dbReference type="PANTHER" id="PTHR30386">
    <property type="entry name" value="MEMBRANE FUSION SUBUNIT OF EMRAB-TOLC MULTIDRUG EFFLUX PUMP"/>
    <property type="match status" value="1"/>
</dbReference>
<comment type="caution">
    <text evidence="4">The sequence shown here is derived from an EMBL/GenBank/DDBJ whole genome shotgun (WGS) entry which is preliminary data.</text>
</comment>
<feature type="domain" description="Multidrug resistance protein MdtA-like alpha-helical hairpin" evidence="3">
    <location>
        <begin position="112"/>
        <end position="177"/>
    </location>
</feature>
<keyword evidence="2" id="KW-0472">Membrane</keyword>
<evidence type="ECO:0000256" key="2">
    <source>
        <dbReference type="SAM" id="Phobius"/>
    </source>
</evidence>
<reference evidence="4 5" key="1">
    <citation type="submission" date="2016-06" db="EMBL/GenBank/DDBJ databases">
        <title>Genome sequence of Porphyrobacter dokdonensis DSW-74.</title>
        <authorList>
            <person name="Kim J.F."/>
            <person name="Song J.Y."/>
        </authorList>
    </citation>
    <scope>NUCLEOTIDE SEQUENCE [LARGE SCALE GENOMIC DNA]</scope>
    <source>
        <strain evidence="4 5">DSW-74</strain>
    </source>
</reference>
<dbReference type="Pfam" id="PF25876">
    <property type="entry name" value="HH_MFP_RND"/>
    <property type="match status" value="1"/>
</dbReference>
<dbReference type="Gene3D" id="1.10.287.470">
    <property type="entry name" value="Helix hairpin bin"/>
    <property type="match status" value="1"/>
</dbReference>
<accession>A0A1A7BF69</accession>
<protein>
    <submittedName>
        <fullName evidence="4">RND efflux membrane fusion protein</fullName>
    </submittedName>
</protein>
<name>A0A1A7BF69_9SPHN</name>
<dbReference type="InterPro" id="IPR050739">
    <property type="entry name" value="MFP"/>
</dbReference>
<dbReference type="InterPro" id="IPR058624">
    <property type="entry name" value="MdtA-like_HH"/>
</dbReference>
<dbReference type="RefSeq" id="WP_068865236.1">
    <property type="nucleotide sequence ID" value="NZ_LZYB01000006.1"/>
</dbReference>
<keyword evidence="2" id="KW-0812">Transmembrane</keyword>
<keyword evidence="1" id="KW-0175">Coiled coil</keyword>